<evidence type="ECO:0000313" key="2">
    <source>
        <dbReference type="EMBL" id="SQI61793.1"/>
    </source>
</evidence>
<dbReference type="RefSeq" id="WP_066141901.1">
    <property type="nucleotide sequence ID" value="NZ_CBCSGM010000003.1"/>
</dbReference>
<protein>
    <submittedName>
        <fullName evidence="2">Aminodeoxychorismate lyase</fullName>
    </submittedName>
</protein>
<feature type="chain" id="PRO_5039629845" evidence="1">
    <location>
        <begin position="26"/>
        <end position="157"/>
    </location>
</feature>
<keyword evidence="1" id="KW-0732">Signal</keyword>
<dbReference type="STRING" id="1348624.GCA_001591545_02390"/>
<evidence type="ECO:0000313" key="3">
    <source>
        <dbReference type="Proteomes" id="UP000249134"/>
    </source>
</evidence>
<proteinExistence type="predicted"/>
<accession>A0A2X4WFG2</accession>
<keyword evidence="2" id="KW-0456">Lyase</keyword>
<gene>
    <name evidence="2" type="ORF">NCTC4824_03389</name>
</gene>
<keyword evidence="3" id="KW-1185">Reference proteome</keyword>
<evidence type="ECO:0000256" key="1">
    <source>
        <dbReference type="SAM" id="SignalP"/>
    </source>
</evidence>
<dbReference type="GO" id="GO:0016829">
    <property type="term" value="F:lyase activity"/>
    <property type="evidence" value="ECO:0007669"/>
    <property type="project" value="UniProtKB-KW"/>
</dbReference>
<dbReference type="Proteomes" id="UP000249134">
    <property type="component" value="Chromosome 1"/>
</dbReference>
<name>A0A2X4WFG2_LEDLE</name>
<organism evidence="2 3">
    <name type="scientific">Lederbergia lenta</name>
    <name type="common">Bacillus lentus</name>
    <dbReference type="NCBI Taxonomy" id="1467"/>
    <lineage>
        <taxon>Bacteria</taxon>
        <taxon>Bacillati</taxon>
        <taxon>Bacillota</taxon>
        <taxon>Bacilli</taxon>
        <taxon>Bacillales</taxon>
        <taxon>Bacillaceae</taxon>
        <taxon>Lederbergia</taxon>
    </lineage>
</organism>
<feature type="signal peptide" evidence="1">
    <location>
        <begin position="1"/>
        <end position="25"/>
    </location>
</feature>
<dbReference type="AlphaFoldDB" id="A0A2X4WFG2"/>
<dbReference type="KEGG" id="blen:NCTC4824_03389"/>
<dbReference type="EMBL" id="LS483476">
    <property type="protein sequence ID" value="SQI61793.1"/>
    <property type="molecule type" value="Genomic_DNA"/>
</dbReference>
<dbReference type="Gene3D" id="3.30.1490.480">
    <property type="entry name" value="Endolytic murein transglycosylase"/>
    <property type="match status" value="1"/>
</dbReference>
<sequence length="157" mass="17560">MKAKSMRSFAVGLLVAAGVCSLVYFIDPDEATSTQQKVVQPTVDEMKSLLTSEGYVIHTDEEWEEQLAATKAVDDKNKEAKKEETKEKIIYRAILNVSSGMTSIDIGEALERAKIIDKKMNFFNEVEKRGLAKDLRPGTYEVESGMTIDEVISTIYK</sequence>
<reference evidence="2 3" key="1">
    <citation type="submission" date="2018-06" db="EMBL/GenBank/DDBJ databases">
        <authorList>
            <consortium name="Pathogen Informatics"/>
            <person name="Doyle S."/>
        </authorList>
    </citation>
    <scope>NUCLEOTIDE SEQUENCE [LARGE SCALE GENOMIC DNA]</scope>
    <source>
        <strain evidence="2 3">NCTC4824</strain>
    </source>
</reference>